<gene>
    <name evidence="2" type="ORF">TIFTF001_031252</name>
</gene>
<dbReference type="Proteomes" id="UP001187192">
    <property type="component" value="Unassembled WGS sequence"/>
</dbReference>
<evidence type="ECO:0000313" key="3">
    <source>
        <dbReference type="Proteomes" id="UP001187192"/>
    </source>
</evidence>
<dbReference type="AlphaFoldDB" id="A0AA88J584"/>
<organism evidence="2 3">
    <name type="scientific">Ficus carica</name>
    <name type="common">Common fig</name>
    <dbReference type="NCBI Taxonomy" id="3494"/>
    <lineage>
        <taxon>Eukaryota</taxon>
        <taxon>Viridiplantae</taxon>
        <taxon>Streptophyta</taxon>
        <taxon>Embryophyta</taxon>
        <taxon>Tracheophyta</taxon>
        <taxon>Spermatophyta</taxon>
        <taxon>Magnoliopsida</taxon>
        <taxon>eudicotyledons</taxon>
        <taxon>Gunneridae</taxon>
        <taxon>Pentapetalae</taxon>
        <taxon>rosids</taxon>
        <taxon>fabids</taxon>
        <taxon>Rosales</taxon>
        <taxon>Moraceae</taxon>
        <taxon>Ficeae</taxon>
        <taxon>Ficus</taxon>
    </lineage>
</organism>
<feature type="compositionally biased region" description="Basic and acidic residues" evidence="1">
    <location>
        <begin position="32"/>
        <end position="44"/>
    </location>
</feature>
<proteinExistence type="predicted"/>
<reference evidence="2" key="1">
    <citation type="submission" date="2023-07" db="EMBL/GenBank/DDBJ databases">
        <title>draft genome sequence of fig (Ficus carica).</title>
        <authorList>
            <person name="Takahashi T."/>
            <person name="Nishimura K."/>
        </authorList>
    </citation>
    <scope>NUCLEOTIDE SEQUENCE</scope>
</reference>
<keyword evidence="3" id="KW-1185">Reference proteome</keyword>
<protein>
    <submittedName>
        <fullName evidence="2">Uncharacterized protein</fullName>
    </submittedName>
</protein>
<evidence type="ECO:0000256" key="1">
    <source>
        <dbReference type="SAM" id="MobiDB-lite"/>
    </source>
</evidence>
<comment type="caution">
    <text evidence="2">The sequence shown here is derived from an EMBL/GenBank/DDBJ whole genome shotgun (WGS) entry which is preliminary data.</text>
</comment>
<evidence type="ECO:0000313" key="2">
    <source>
        <dbReference type="EMBL" id="GMN62167.1"/>
    </source>
</evidence>
<feature type="compositionally biased region" description="Basic and acidic residues" evidence="1">
    <location>
        <begin position="71"/>
        <end position="82"/>
    </location>
</feature>
<accession>A0AA88J584</accession>
<dbReference type="EMBL" id="BTGU01000124">
    <property type="protein sequence ID" value="GMN62167.1"/>
    <property type="molecule type" value="Genomic_DNA"/>
</dbReference>
<sequence>MRLRKEKKKKPARQTRRTPTGSAGRRPWLGDQLRKEINSDDPIKLDGNAIWDRDPLLSGHASSPSVVWNRDPPRSGDTEGRRSSSGPEIHQDIGTAS</sequence>
<feature type="region of interest" description="Disordered" evidence="1">
    <location>
        <begin position="1"/>
        <end position="97"/>
    </location>
</feature>
<name>A0AA88J584_FICCA</name>
<feature type="compositionally biased region" description="Basic residues" evidence="1">
    <location>
        <begin position="1"/>
        <end position="16"/>
    </location>
</feature>